<evidence type="ECO:0000256" key="6">
    <source>
        <dbReference type="ARBA" id="ARBA00022989"/>
    </source>
</evidence>
<evidence type="ECO:0000313" key="10">
    <source>
        <dbReference type="Proteomes" id="UP000184510"/>
    </source>
</evidence>
<evidence type="ECO:0000256" key="4">
    <source>
        <dbReference type="ARBA" id="ARBA00022475"/>
    </source>
</evidence>
<dbReference type="GO" id="GO:0005886">
    <property type="term" value="C:plasma membrane"/>
    <property type="evidence" value="ECO:0007669"/>
    <property type="project" value="UniProtKB-SubCell"/>
</dbReference>
<comment type="similarity">
    <text evidence="2">Belongs to the auxin efflux carrier (TC 2.A.69) family.</text>
</comment>
<proteinExistence type="inferred from homology"/>
<dbReference type="Gene3D" id="1.20.1530.20">
    <property type="match status" value="2"/>
</dbReference>
<dbReference type="PANTHER" id="PTHR36838">
    <property type="entry name" value="AUXIN EFFLUX CARRIER FAMILY PROTEIN"/>
    <property type="match status" value="1"/>
</dbReference>
<feature type="transmembrane region" description="Helical" evidence="8">
    <location>
        <begin position="68"/>
        <end position="91"/>
    </location>
</feature>
<feature type="transmembrane region" description="Helical" evidence="8">
    <location>
        <begin position="162"/>
        <end position="181"/>
    </location>
</feature>
<dbReference type="OrthoDB" id="9815385at2"/>
<keyword evidence="6 8" id="KW-1133">Transmembrane helix</keyword>
<evidence type="ECO:0000256" key="5">
    <source>
        <dbReference type="ARBA" id="ARBA00022692"/>
    </source>
</evidence>
<dbReference type="InParanoid" id="A0A1M6DZV1"/>
<keyword evidence="7 8" id="KW-0472">Membrane</keyword>
<dbReference type="GO" id="GO:0055085">
    <property type="term" value="P:transmembrane transport"/>
    <property type="evidence" value="ECO:0007669"/>
    <property type="project" value="InterPro"/>
</dbReference>
<keyword evidence="10" id="KW-1185">Reference proteome</keyword>
<feature type="transmembrane region" description="Helical" evidence="8">
    <location>
        <begin position="290"/>
        <end position="311"/>
    </location>
</feature>
<accession>A0A1M6DZV1</accession>
<gene>
    <name evidence="9" type="ORF">SAMN02745181_0886</name>
</gene>
<feature type="transmembrane region" description="Helical" evidence="8">
    <location>
        <begin position="37"/>
        <end position="56"/>
    </location>
</feature>
<evidence type="ECO:0000256" key="1">
    <source>
        <dbReference type="ARBA" id="ARBA00004651"/>
    </source>
</evidence>
<keyword evidence="4" id="KW-1003">Cell membrane</keyword>
<dbReference type="AlphaFoldDB" id="A0A1M6DZV1"/>
<feature type="transmembrane region" description="Helical" evidence="8">
    <location>
        <begin position="130"/>
        <end position="150"/>
    </location>
</feature>
<organism evidence="9 10">
    <name type="scientific">Rubritalea squalenifaciens DSM 18772</name>
    <dbReference type="NCBI Taxonomy" id="1123071"/>
    <lineage>
        <taxon>Bacteria</taxon>
        <taxon>Pseudomonadati</taxon>
        <taxon>Verrucomicrobiota</taxon>
        <taxon>Verrucomicrobiia</taxon>
        <taxon>Verrucomicrobiales</taxon>
        <taxon>Rubritaleaceae</taxon>
        <taxon>Rubritalea</taxon>
    </lineage>
</organism>
<protein>
    <recommendedName>
        <fullName evidence="11">AEC family transporter</fullName>
    </recommendedName>
</protein>
<dbReference type="Proteomes" id="UP000184510">
    <property type="component" value="Unassembled WGS sequence"/>
</dbReference>
<feature type="transmembrane region" description="Helical" evidence="8">
    <location>
        <begin position="259"/>
        <end position="278"/>
    </location>
</feature>
<evidence type="ECO:0000256" key="2">
    <source>
        <dbReference type="ARBA" id="ARBA00010145"/>
    </source>
</evidence>
<evidence type="ECO:0000256" key="7">
    <source>
        <dbReference type="ARBA" id="ARBA00023136"/>
    </source>
</evidence>
<dbReference type="InterPro" id="IPR004776">
    <property type="entry name" value="Mem_transp_PIN-like"/>
</dbReference>
<evidence type="ECO:0008006" key="11">
    <source>
        <dbReference type="Google" id="ProtNLM"/>
    </source>
</evidence>
<feature type="transmembrane region" description="Helical" evidence="8">
    <location>
        <begin position="193"/>
        <end position="214"/>
    </location>
</feature>
<evidence type="ECO:0000313" key="9">
    <source>
        <dbReference type="EMBL" id="SHI78679.1"/>
    </source>
</evidence>
<dbReference type="PANTHER" id="PTHR36838:SF1">
    <property type="entry name" value="SLR1864 PROTEIN"/>
    <property type="match status" value="1"/>
</dbReference>
<dbReference type="RefSeq" id="WP_143158260.1">
    <property type="nucleotide sequence ID" value="NZ_FQYR01000002.1"/>
</dbReference>
<keyword evidence="5 8" id="KW-0812">Transmembrane</keyword>
<dbReference type="STRING" id="1123071.SAMN02745181_0886"/>
<evidence type="ECO:0000256" key="8">
    <source>
        <dbReference type="SAM" id="Phobius"/>
    </source>
</evidence>
<feature type="transmembrane region" description="Helical" evidence="8">
    <location>
        <begin position="235"/>
        <end position="253"/>
    </location>
</feature>
<evidence type="ECO:0000256" key="3">
    <source>
        <dbReference type="ARBA" id="ARBA00022448"/>
    </source>
</evidence>
<comment type="subcellular location">
    <subcellularLocation>
        <location evidence="1">Cell membrane</location>
        <topology evidence="1">Multi-pass membrane protein</topology>
    </subcellularLocation>
</comment>
<sequence>MEHVWTVLQAAFPVYCIIGLGILLRKLKVLTEEMDKGLMLLVVHLLLPSLILVNIVGNEALMDVGLVAWAAGLGFVFVAGGFLVGYLSGGLLGLKKGGGKRTFAVSTGIQNYGYMAIPLMAALFPGGNGLGVLLTHNVGVELALWTVGIAMLTGELKPSLKMFLKGPIVAVVVALSVNWLGVSGSIPGSVTNVFTMLGNCAVPIALLTVGTTIYDLMQKASFDWRVSLGGTVVRLFVIPAMMIGAVAMLPVTLELKQVIIVQAAMPAAVFPIILARHYGGRPDVAVQVSVATNVLCVITMPLVVAAGIHFVL</sequence>
<dbReference type="InterPro" id="IPR038770">
    <property type="entry name" value="Na+/solute_symporter_sf"/>
</dbReference>
<reference evidence="9 10" key="1">
    <citation type="submission" date="2016-11" db="EMBL/GenBank/DDBJ databases">
        <authorList>
            <person name="Jaros S."/>
            <person name="Januszkiewicz K."/>
            <person name="Wedrychowicz H."/>
        </authorList>
    </citation>
    <scope>NUCLEOTIDE SEQUENCE [LARGE SCALE GENOMIC DNA]</scope>
    <source>
        <strain evidence="9 10">DSM 18772</strain>
    </source>
</reference>
<dbReference type="Pfam" id="PF03547">
    <property type="entry name" value="Mem_trans"/>
    <property type="match status" value="2"/>
</dbReference>
<feature type="transmembrane region" description="Helical" evidence="8">
    <location>
        <begin position="103"/>
        <end position="124"/>
    </location>
</feature>
<feature type="transmembrane region" description="Helical" evidence="8">
    <location>
        <begin position="6"/>
        <end position="25"/>
    </location>
</feature>
<dbReference type="EMBL" id="FQYR01000002">
    <property type="protein sequence ID" value="SHI78679.1"/>
    <property type="molecule type" value="Genomic_DNA"/>
</dbReference>
<name>A0A1M6DZV1_9BACT</name>
<keyword evidence="3" id="KW-0813">Transport</keyword>